<dbReference type="InterPro" id="IPR010273">
    <property type="entry name" value="DUF881"/>
</dbReference>
<comment type="similarity">
    <text evidence="1">Belongs to the UPF0749 family.</text>
</comment>
<name>A0A1M5UGE7_9FIRM</name>
<accession>A0A1M5UGE7</accession>
<keyword evidence="4" id="KW-1185">Reference proteome</keyword>
<dbReference type="AlphaFoldDB" id="A0A1M5UGE7"/>
<dbReference type="PANTHER" id="PTHR37313">
    <property type="entry name" value="UPF0749 PROTEIN RV1825"/>
    <property type="match status" value="1"/>
</dbReference>
<protein>
    <submittedName>
        <fullName evidence="3">Uncharacterized conserved protein YlxW, UPF0749 family</fullName>
    </submittedName>
</protein>
<dbReference type="PANTHER" id="PTHR37313:SF2">
    <property type="entry name" value="UPF0749 PROTEIN YLXX"/>
    <property type="match status" value="1"/>
</dbReference>
<gene>
    <name evidence="3" type="ORF">SAMN02745180_00641</name>
</gene>
<dbReference type="OrthoDB" id="9776196at2"/>
<evidence type="ECO:0000256" key="1">
    <source>
        <dbReference type="ARBA" id="ARBA00009108"/>
    </source>
</evidence>
<evidence type="ECO:0000313" key="4">
    <source>
        <dbReference type="Proteomes" id="UP000184389"/>
    </source>
</evidence>
<proteinExistence type="inferred from homology"/>
<dbReference type="RefSeq" id="WP_072743220.1">
    <property type="nucleotide sequence ID" value="NZ_FQXR01000003.1"/>
</dbReference>
<dbReference type="Pfam" id="PF05949">
    <property type="entry name" value="DUF881"/>
    <property type="match status" value="1"/>
</dbReference>
<feature type="coiled-coil region" evidence="2">
    <location>
        <begin position="41"/>
        <end position="75"/>
    </location>
</feature>
<dbReference type="STRING" id="1123281.SAMN02745180_00641"/>
<reference evidence="3 4" key="1">
    <citation type="submission" date="2016-11" db="EMBL/GenBank/DDBJ databases">
        <authorList>
            <person name="Jaros S."/>
            <person name="Januszkiewicz K."/>
            <person name="Wedrychowicz H."/>
        </authorList>
    </citation>
    <scope>NUCLEOTIDE SEQUENCE [LARGE SCALE GENOMIC DNA]</scope>
    <source>
        <strain evidence="3 4">DSM 13106</strain>
    </source>
</reference>
<organism evidence="3 4">
    <name type="scientific">Sporanaerobacter acetigenes DSM 13106</name>
    <dbReference type="NCBI Taxonomy" id="1123281"/>
    <lineage>
        <taxon>Bacteria</taxon>
        <taxon>Bacillati</taxon>
        <taxon>Bacillota</taxon>
        <taxon>Tissierellia</taxon>
        <taxon>Tissierellales</taxon>
        <taxon>Sporanaerobacteraceae</taxon>
        <taxon>Sporanaerobacter</taxon>
    </lineage>
</organism>
<sequence>MKRKGNVNIILLSFSILLGFMLVVQMKQHVESYNLVTLKSIQIKKNEIINSEKEIEELKLLIKEKQGELKKLEEFNYKGEDMQELLVEESNKNKVIAGFTDMEGPGIVIKMQDNQNIEVVGSEIKDDVIHDADILEILNDLRVAGAEAISINGQRVMPMSEIKCGGPIIRVNGKSLGSPFVIKAIGNSKQLYAAINAPGTFGYTLKNVYKISIESTVEDKIHIPAYSGYFSFYYAKPIKEGD</sequence>
<dbReference type="EMBL" id="FQXR01000003">
    <property type="protein sequence ID" value="SHH62125.1"/>
    <property type="molecule type" value="Genomic_DNA"/>
</dbReference>
<evidence type="ECO:0000313" key="3">
    <source>
        <dbReference type="EMBL" id="SHH62125.1"/>
    </source>
</evidence>
<keyword evidence="2" id="KW-0175">Coiled coil</keyword>
<dbReference type="Gene3D" id="3.30.70.1880">
    <property type="entry name" value="Protein of unknown function DUF881"/>
    <property type="match status" value="1"/>
</dbReference>
<evidence type="ECO:0000256" key="2">
    <source>
        <dbReference type="SAM" id="Coils"/>
    </source>
</evidence>
<dbReference type="Proteomes" id="UP000184389">
    <property type="component" value="Unassembled WGS sequence"/>
</dbReference>